<dbReference type="Proteomes" id="UP000805193">
    <property type="component" value="Unassembled WGS sequence"/>
</dbReference>
<protein>
    <submittedName>
        <fullName evidence="1">Uncharacterized protein</fullName>
    </submittedName>
</protein>
<keyword evidence="2" id="KW-1185">Reference proteome</keyword>
<gene>
    <name evidence="1" type="ORF">HPB47_017269</name>
</gene>
<sequence>MNDQLVVDCLKTVWENRPGGMLEKKSLLVLDSLLSFIVLPNQRPFKVKFRRCYTEWMASGNHEKTLTERVAKSFKVTGISNNLDGTPPKSQTSQTAAPRTTPVRIIESQIKTVEERDASREIRRGLDVIMPRKAKRTVVMSLATWCLKVPEGCSILRLKPAERLRLNGRRPTRRERWVDDNKDEDAATPLHHQAMMAEKQFCLESYSYDPYNDKDPPTKRPPKTLGLAKHFDDPGQDHLHTIGWLDEWNTPTRPLGERPGLTAENHGYDSFLATTRRTFLLRTRRSHLLPWRRVREKTDPI</sequence>
<reference evidence="1 2" key="1">
    <citation type="journal article" date="2020" name="Cell">
        <title>Large-Scale Comparative Analyses of Tick Genomes Elucidate Their Genetic Diversity and Vector Capacities.</title>
        <authorList>
            <consortium name="Tick Genome and Microbiome Consortium (TIGMIC)"/>
            <person name="Jia N."/>
            <person name="Wang J."/>
            <person name="Shi W."/>
            <person name="Du L."/>
            <person name="Sun Y."/>
            <person name="Zhan W."/>
            <person name="Jiang J.F."/>
            <person name="Wang Q."/>
            <person name="Zhang B."/>
            <person name="Ji P."/>
            <person name="Bell-Sakyi L."/>
            <person name="Cui X.M."/>
            <person name="Yuan T.T."/>
            <person name="Jiang B.G."/>
            <person name="Yang W.F."/>
            <person name="Lam T.T."/>
            <person name="Chang Q.C."/>
            <person name="Ding S.J."/>
            <person name="Wang X.J."/>
            <person name="Zhu J.G."/>
            <person name="Ruan X.D."/>
            <person name="Zhao L."/>
            <person name="Wei J.T."/>
            <person name="Ye R.Z."/>
            <person name="Que T.C."/>
            <person name="Du C.H."/>
            <person name="Zhou Y.H."/>
            <person name="Cheng J.X."/>
            <person name="Dai P.F."/>
            <person name="Guo W.B."/>
            <person name="Han X.H."/>
            <person name="Huang E.J."/>
            <person name="Li L.F."/>
            <person name="Wei W."/>
            <person name="Gao Y.C."/>
            <person name="Liu J.Z."/>
            <person name="Shao H.Z."/>
            <person name="Wang X."/>
            <person name="Wang C.C."/>
            <person name="Yang T.C."/>
            <person name="Huo Q.B."/>
            <person name="Li W."/>
            <person name="Chen H.Y."/>
            <person name="Chen S.E."/>
            <person name="Zhou L.G."/>
            <person name="Ni X.B."/>
            <person name="Tian J.H."/>
            <person name="Sheng Y."/>
            <person name="Liu T."/>
            <person name="Pan Y.S."/>
            <person name="Xia L.Y."/>
            <person name="Li J."/>
            <person name="Zhao F."/>
            <person name="Cao W.C."/>
        </authorList>
    </citation>
    <scope>NUCLEOTIDE SEQUENCE [LARGE SCALE GENOMIC DNA]</scope>
    <source>
        <strain evidence="1">Iper-2018</strain>
    </source>
</reference>
<proteinExistence type="predicted"/>
<accession>A0AC60QNR8</accession>
<evidence type="ECO:0000313" key="1">
    <source>
        <dbReference type="EMBL" id="KAG0437837.1"/>
    </source>
</evidence>
<name>A0AC60QNR8_IXOPE</name>
<comment type="caution">
    <text evidence="1">The sequence shown here is derived from an EMBL/GenBank/DDBJ whole genome shotgun (WGS) entry which is preliminary data.</text>
</comment>
<evidence type="ECO:0000313" key="2">
    <source>
        <dbReference type="Proteomes" id="UP000805193"/>
    </source>
</evidence>
<organism evidence="1 2">
    <name type="scientific">Ixodes persulcatus</name>
    <name type="common">Taiga tick</name>
    <dbReference type="NCBI Taxonomy" id="34615"/>
    <lineage>
        <taxon>Eukaryota</taxon>
        <taxon>Metazoa</taxon>
        <taxon>Ecdysozoa</taxon>
        <taxon>Arthropoda</taxon>
        <taxon>Chelicerata</taxon>
        <taxon>Arachnida</taxon>
        <taxon>Acari</taxon>
        <taxon>Parasitiformes</taxon>
        <taxon>Ixodida</taxon>
        <taxon>Ixodoidea</taxon>
        <taxon>Ixodidae</taxon>
        <taxon>Ixodinae</taxon>
        <taxon>Ixodes</taxon>
    </lineage>
</organism>
<dbReference type="EMBL" id="JABSTQ010006135">
    <property type="protein sequence ID" value="KAG0437837.1"/>
    <property type="molecule type" value="Genomic_DNA"/>
</dbReference>